<dbReference type="PROSITE" id="PS51841">
    <property type="entry name" value="LTD"/>
    <property type="match status" value="1"/>
</dbReference>
<dbReference type="InterPro" id="IPR001322">
    <property type="entry name" value="Lamin_tail_dom"/>
</dbReference>
<dbReference type="AlphaFoldDB" id="X1CSE4"/>
<feature type="non-terminal residue" evidence="3">
    <location>
        <position position="208"/>
    </location>
</feature>
<dbReference type="EMBL" id="BART01031103">
    <property type="protein sequence ID" value="GAH10707.1"/>
    <property type="molecule type" value="Genomic_DNA"/>
</dbReference>
<gene>
    <name evidence="3" type="ORF">S01H4_54100</name>
</gene>
<keyword evidence="1" id="KW-0472">Membrane</keyword>
<feature type="domain" description="LTD" evidence="2">
    <location>
        <begin position="26"/>
        <end position="155"/>
    </location>
</feature>
<name>X1CSE4_9ZZZZ</name>
<dbReference type="Pfam" id="PF00932">
    <property type="entry name" value="LTD"/>
    <property type="match status" value="1"/>
</dbReference>
<dbReference type="SUPFAM" id="SSF74853">
    <property type="entry name" value="Lamin A/C globular tail domain"/>
    <property type="match status" value="1"/>
</dbReference>
<reference evidence="3" key="1">
    <citation type="journal article" date="2014" name="Front. Microbiol.">
        <title>High frequency of phylogenetically diverse reductive dehalogenase-homologous genes in deep subseafloor sedimentary metagenomes.</title>
        <authorList>
            <person name="Kawai M."/>
            <person name="Futagami T."/>
            <person name="Toyoda A."/>
            <person name="Takaki Y."/>
            <person name="Nishi S."/>
            <person name="Hori S."/>
            <person name="Arai W."/>
            <person name="Tsubouchi T."/>
            <person name="Morono Y."/>
            <person name="Uchiyama I."/>
            <person name="Ito T."/>
            <person name="Fujiyama A."/>
            <person name="Inagaki F."/>
            <person name="Takami H."/>
        </authorList>
    </citation>
    <scope>NUCLEOTIDE SEQUENCE</scope>
    <source>
        <strain evidence="3">Expedition CK06-06</strain>
    </source>
</reference>
<keyword evidence="1" id="KW-1133">Transmembrane helix</keyword>
<organism evidence="3">
    <name type="scientific">marine sediment metagenome</name>
    <dbReference type="NCBI Taxonomy" id="412755"/>
    <lineage>
        <taxon>unclassified sequences</taxon>
        <taxon>metagenomes</taxon>
        <taxon>ecological metagenomes</taxon>
    </lineage>
</organism>
<evidence type="ECO:0000259" key="2">
    <source>
        <dbReference type="PROSITE" id="PS51841"/>
    </source>
</evidence>
<proteinExistence type="predicted"/>
<comment type="caution">
    <text evidence="3">The sequence shown here is derived from an EMBL/GenBank/DDBJ whole genome shotgun (WGS) entry which is preliminary data.</text>
</comment>
<feature type="transmembrane region" description="Helical" evidence="1">
    <location>
        <begin position="6"/>
        <end position="28"/>
    </location>
</feature>
<keyword evidence="1" id="KW-0812">Transmembrane</keyword>
<evidence type="ECO:0000313" key="3">
    <source>
        <dbReference type="EMBL" id="GAH10707.1"/>
    </source>
</evidence>
<accession>X1CSE4</accession>
<dbReference type="InterPro" id="IPR036415">
    <property type="entry name" value="Lamin_tail_dom_sf"/>
</dbReference>
<protein>
    <recommendedName>
        <fullName evidence="2">LTD domain-containing protein</fullName>
    </recommendedName>
</protein>
<evidence type="ECO:0000256" key="1">
    <source>
        <dbReference type="SAM" id="Phobius"/>
    </source>
</evidence>
<sequence>MLRVHYFNLAGPFTLHLIILSLFVNNYLTAQQLFFSEIMFIPSESNSEFIEIYNPSNDNALNINHFQIKYHTATSDEIISTTDEYTLLPNHYAVIFEADYDFGNGVYKDLINEDVLVFILDDNAFGSSGMSNSSDRIIYLISSSADTLDVYTYTANNEKGFSDERKELTENIWENSKVFNGTPGKKNSVASVQYDLSVAEFFASASYV</sequence>